<accession>A0AAW0PW08</accession>
<name>A0AAW0PW08_9GOBI</name>
<evidence type="ECO:0008006" key="3">
    <source>
        <dbReference type="Google" id="ProtNLM"/>
    </source>
</evidence>
<gene>
    <name evidence="1" type="ORF">WMY93_003219</name>
</gene>
<protein>
    <recommendedName>
        <fullName evidence="3">PARP catalytic domain-containing protein</fullName>
    </recommendedName>
</protein>
<dbReference type="AlphaFoldDB" id="A0AAW0PW08"/>
<reference evidence="2" key="1">
    <citation type="submission" date="2024-04" db="EMBL/GenBank/DDBJ databases">
        <title>Salinicola lusitanus LLJ914,a marine bacterium isolated from the Okinawa Trough.</title>
        <authorList>
            <person name="Li J."/>
        </authorList>
    </citation>
    <scope>NUCLEOTIDE SEQUENCE [LARGE SCALE GENOMIC DNA]</scope>
</reference>
<dbReference type="EMBL" id="JBBPFD010000002">
    <property type="protein sequence ID" value="KAK7939893.1"/>
    <property type="molecule type" value="Genomic_DNA"/>
</dbReference>
<keyword evidence="2" id="KW-1185">Reference proteome</keyword>
<evidence type="ECO:0000313" key="1">
    <source>
        <dbReference type="EMBL" id="KAK7939893.1"/>
    </source>
</evidence>
<evidence type="ECO:0000313" key="2">
    <source>
        <dbReference type="Proteomes" id="UP001460270"/>
    </source>
</evidence>
<proteinExistence type="predicted"/>
<comment type="caution">
    <text evidence="1">The sequence shown here is derived from an EMBL/GenBank/DDBJ whole genome shotgun (WGS) entry which is preliminary data.</text>
</comment>
<dbReference type="PANTHER" id="PTHR36649:SF28">
    <property type="entry name" value="UBIQUITIN-LIKE DOMAIN-CONTAINING PROTEIN"/>
    <property type="match status" value="1"/>
</dbReference>
<dbReference type="PANTHER" id="PTHR36649">
    <property type="entry name" value="UBIQUITIN-LIKE DOMAIN-CONTAINING PROTEIN"/>
    <property type="match status" value="1"/>
</dbReference>
<sequence>MDGSLILARKKGSEDAPGFLDEAAQSLVDPKTVGRGIYSTPDVKLAEKYCKTFKSKTDGKTYKVLLQNRICPSRRQECQRDGVWVVYVPQNNTDVQTRALVQESVRPYGLLLKEA</sequence>
<dbReference type="Proteomes" id="UP001460270">
    <property type="component" value="Unassembled WGS sequence"/>
</dbReference>
<organism evidence="1 2">
    <name type="scientific">Mugilogobius chulae</name>
    <name type="common">yellowstripe goby</name>
    <dbReference type="NCBI Taxonomy" id="88201"/>
    <lineage>
        <taxon>Eukaryota</taxon>
        <taxon>Metazoa</taxon>
        <taxon>Chordata</taxon>
        <taxon>Craniata</taxon>
        <taxon>Vertebrata</taxon>
        <taxon>Euteleostomi</taxon>
        <taxon>Actinopterygii</taxon>
        <taxon>Neopterygii</taxon>
        <taxon>Teleostei</taxon>
        <taxon>Neoteleostei</taxon>
        <taxon>Acanthomorphata</taxon>
        <taxon>Gobiaria</taxon>
        <taxon>Gobiiformes</taxon>
        <taxon>Gobioidei</taxon>
        <taxon>Gobiidae</taxon>
        <taxon>Gobionellinae</taxon>
        <taxon>Mugilogobius</taxon>
    </lineage>
</organism>